<dbReference type="PANTHER" id="PTHR12486:SF5">
    <property type="entry name" value="ADENOSINE 5'-MONOPHOSPHORAMIDASE HINT3"/>
    <property type="match status" value="1"/>
</dbReference>
<evidence type="ECO:0000256" key="1">
    <source>
        <dbReference type="ARBA" id="ARBA00022741"/>
    </source>
</evidence>
<proteinExistence type="predicted"/>
<dbReference type="OrthoDB" id="672793at2759"/>
<dbReference type="GO" id="GO:0000166">
    <property type="term" value="F:nucleotide binding"/>
    <property type="evidence" value="ECO:0007669"/>
    <property type="project" value="UniProtKB-KW"/>
</dbReference>
<accession>I7M230</accession>
<sequence>MKNQYFCEFCDILQNKKNLIIFQNDIVFAIEDIDLASSQRHILVCPIKHIENSSYLTSNDLQLLDEIHKVCEQILQKSHPGKEYKYGYHIPPHVSIDHLHYHGIVLPIRDQFFGLIKFGRLLYPMSHIKELILQKNVQKEE</sequence>
<gene>
    <name evidence="5" type="ORF">TTHERM_00289060</name>
</gene>
<organism evidence="5 6">
    <name type="scientific">Tetrahymena thermophila (strain SB210)</name>
    <dbReference type="NCBI Taxonomy" id="312017"/>
    <lineage>
        <taxon>Eukaryota</taxon>
        <taxon>Sar</taxon>
        <taxon>Alveolata</taxon>
        <taxon>Ciliophora</taxon>
        <taxon>Intramacronucleata</taxon>
        <taxon>Oligohymenophorea</taxon>
        <taxon>Hymenostomatida</taxon>
        <taxon>Tetrahymenina</taxon>
        <taxon>Tetrahymenidae</taxon>
        <taxon>Tetrahymena</taxon>
    </lineage>
</organism>
<evidence type="ECO:0000256" key="2">
    <source>
        <dbReference type="ARBA" id="ARBA00022801"/>
    </source>
</evidence>
<name>I7M230_TETTS</name>
<dbReference type="SUPFAM" id="SSF54197">
    <property type="entry name" value="HIT-like"/>
    <property type="match status" value="1"/>
</dbReference>
<dbReference type="PANTHER" id="PTHR12486">
    <property type="entry name" value="APRATAXIN-RELATED"/>
    <property type="match status" value="1"/>
</dbReference>
<protein>
    <submittedName>
        <fullName evidence="5">Scavenger mRNA decapping enzyme carboxy-term-binding protein</fullName>
    </submittedName>
</protein>
<dbReference type="RefSeq" id="XP_001018623.2">
    <property type="nucleotide sequence ID" value="XM_001018623.2"/>
</dbReference>
<feature type="short sequence motif" description="Histidine triad motif" evidence="3">
    <location>
        <begin position="98"/>
        <end position="102"/>
    </location>
</feature>
<keyword evidence="1" id="KW-0547">Nucleotide-binding</keyword>
<dbReference type="AlphaFoldDB" id="I7M230"/>
<evidence type="ECO:0000256" key="3">
    <source>
        <dbReference type="PROSITE-ProRule" id="PRU00464"/>
    </source>
</evidence>
<dbReference type="EMBL" id="GG662651">
    <property type="protein sequence ID" value="EAR98378.2"/>
    <property type="molecule type" value="Genomic_DNA"/>
</dbReference>
<dbReference type="STRING" id="312017.I7M230"/>
<dbReference type="Proteomes" id="UP000009168">
    <property type="component" value="Unassembled WGS sequence"/>
</dbReference>
<evidence type="ECO:0000313" key="6">
    <source>
        <dbReference type="Proteomes" id="UP000009168"/>
    </source>
</evidence>
<dbReference type="GO" id="GO:0016787">
    <property type="term" value="F:hydrolase activity"/>
    <property type="evidence" value="ECO:0007669"/>
    <property type="project" value="UniProtKB-KW"/>
</dbReference>
<keyword evidence="2" id="KW-0378">Hydrolase</keyword>
<dbReference type="PROSITE" id="PS51084">
    <property type="entry name" value="HIT_2"/>
    <property type="match status" value="1"/>
</dbReference>
<dbReference type="Gene3D" id="3.30.428.10">
    <property type="entry name" value="HIT-like"/>
    <property type="match status" value="1"/>
</dbReference>
<dbReference type="Pfam" id="PF11969">
    <property type="entry name" value="DcpS_C"/>
    <property type="match status" value="1"/>
</dbReference>
<dbReference type="InParanoid" id="I7M230"/>
<dbReference type="GeneID" id="7846852"/>
<evidence type="ECO:0000313" key="5">
    <source>
        <dbReference type="EMBL" id="EAR98378.2"/>
    </source>
</evidence>
<feature type="domain" description="HIT" evidence="4">
    <location>
        <begin position="8"/>
        <end position="113"/>
    </location>
</feature>
<keyword evidence="6" id="KW-1185">Reference proteome</keyword>
<reference evidence="6" key="1">
    <citation type="journal article" date="2006" name="PLoS Biol.">
        <title>Macronuclear genome sequence of the ciliate Tetrahymena thermophila, a model eukaryote.</title>
        <authorList>
            <person name="Eisen J.A."/>
            <person name="Coyne R.S."/>
            <person name="Wu M."/>
            <person name="Wu D."/>
            <person name="Thiagarajan M."/>
            <person name="Wortman J.R."/>
            <person name="Badger J.H."/>
            <person name="Ren Q."/>
            <person name="Amedeo P."/>
            <person name="Jones K.M."/>
            <person name="Tallon L.J."/>
            <person name="Delcher A.L."/>
            <person name="Salzberg S.L."/>
            <person name="Silva J.C."/>
            <person name="Haas B.J."/>
            <person name="Majoros W.H."/>
            <person name="Farzad M."/>
            <person name="Carlton J.M."/>
            <person name="Smith R.K. Jr."/>
            <person name="Garg J."/>
            <person name="Pearlman R.E."/>
            <person name="Karrer K.M."/>
            <person name="Sun L."/>
            <person name="Manning G."/>
            <person name="Elde N.C."/>
            <person name="Turkewitz A.P."/>
            <person name="Asai D.J."/>
            <person name="Wilkes D.E."/>
            <person name="Wang Y."/>
            <person name="Cai H."/>
            <person name="Collins K."/>
            <person name="Stewart B.A."/>
            <person name="Lee S.R."/>
            <person name="Wilamowska K."/>
            <person name="Weinberg Z."/>
            <person name="Ruzzo W.L."/>
            <person name="Wloga D."/>
            <person name="Gaertig J."/>
            <person name="Frankel J."/>
            <person name="Tsao C.-C."/>
            <person name="Gorovsky M.A."/>
            <person name="Keeling P.J."/>
            <person name="Waller R.F."/>
            <person name="Patron N.J."/>
            <person name="Cherry J.M."/>
            <person name="Stover N.A."/>
            <person name="Krieger C.J."/>
            <person name="del Toro C."/>
            <person name="Ryder H.F."/>
            <person name="Williamson S.C."/>
            <person name="Barbeau R.A."/>
            <person name="Hamilton E.P."/>
            <person name="Orias E."/>
        </authorList>
    </citation>
    <scope>NUCLEOTIDE SEQUENCE [LARGE SCALE GENOMIC DNA]</scope>
    <source>
        <strain evidence="6">SB210</strain>
    </source>
</reference>
<dbReference type="eggNOG" id="KOG4359">
    <property type="taxonomic scope" value="Eukaryota"/>
</dbReference>
<dbReference type="InterPro" id="IPR036265">
    <property type="entry name" value="HIT-like_sf"/>
</dbReference>
<evidence type="ECO:0000259" key="4">
    <source>
        <dbReference type="PROSITE" id="PS51084"/>
    </source>
</evidence>
<dbReference type="InterPro" id="IPR011146">
    <property type="entry name" value="HIT-like"/>
</dbReference>
<dbReference type="KEGG" id="tet:TTHERM_00289060"/>